<dbReference type="InterPro" id="IPR051405">
    <property type="entry name" value="phD/YefM_antitoxin"/>
</dbReference>
<dbReference type="AlphaFoldDB" id="A0A5N0EQR6"/>
<keyword evidence="4" id="KW-1185">Reference proteome</keyword>
<gene>
    <name evidence="3" type="ORF">F3087_06385</name>
</gene>
<name>A0A5N0EQR6_9NOCA</name>
<comment type="similarity">
    <text evidence="1 2">Belongs to the phD/YefM antitoxin family.</text>
</comment>
<evidence type="ECO:0000313" key="4">
    <source>
        <dbReference type="Proteomes" id="UP000323876"/>
    </source>
</evidence>
<sequence length="82" mass="8822">MAAAITVSEARKHLFPLVKQVNDDHDTVEIVSKGGNAVLMSKEDYDSLMTTVQLLSGPDGARLRQSIQELEGGGGIARELLE</sequence>
<dbReference type="EMBL" id="VXLC01000001">
    <property type="protein sequence ID" value="KAA8890854.1"/>
    <property type="molecule type" value="Genomic_DNA"/>
</dbReference>
<evidence type="ECO:0000313" key="3">
    <source>
        <dbReference type="EMBL" id="KAA8890854.1"/>
    </source>
</evidence>
<organism evidence="3 4">
    <name type="scientific">Nocardia colli</name>
    <dbReference type="NCBI Taxonomy" id="2545717"/>
    <lineage>
        <taxon>Bacteria</taxon>
        <taxon>Bacillati</taxon>
        <taxon>Actinomycetota</taxon>
        <taxon>Actinomycetes</taxon>
        <taxon>Mycobacteriales</taxon>
        <taxon>Nocardiaceae</taxon>
        <taxon>Nocardia</taxon>
    </lineage>
</organism>
<dbReference type="Proteomes" id="UP000323876">
    <property type="component" value="Unassembled WGS sequence"/>
</dbReference>
<proteinExistence type="inferred from homology"/>
<dbReference type="Gene3D" id="6.10.250.330">
    <property type="match status" value="1"/>
</dbReference>
<accession>A0A5N0EQR6</accession>
<protein>
    <recommendedName>
        <fullName evidence="2">Antitoxin</fullName>
    </recommendedName>
</protein>
<dbReference type="SUPFAM" id="SSF143120">
    <property type="entry name" value="YefM-like"/>
    <property type="match status" value="1"/>
</dbReference>
<dbReference type="InterPro" id="IPR036165">
    <property type="entry name" value="YefM-like_sf"/>
</dbReference>
<dbReference type="OrthoDB" id="9802003at2"/>
<evidence type="ECO:0000256" key="1">
    <source>
        <dbReference type="ARBA" id="ARBA00009981"/>
    </source>
</evidence>
<dbReference type="RefSeq" id="WP_150400760.1">
    <property type="nucleotide sequence ID" value="NZ_JBHJYQ010000003.1"/>
</dbReference>
<comment type="function">
    <text evidence="2">Antitoxin component of a type II toxin-antitoxin (TA) system.</text>
</comment>
<dbReference type="Pfam" id="PF02604">
    <property type="entry name" value="PhdYeFM_antitox"/>
    <property type="match status" value="1"/>
</dbReference>
<dbReference type="PANTHER" id="PTHR33713:SF6">
    <property type="entry name" value="ANTITOXIN YEFM"/>
    <property type="match status" value="1"/>
</dbReference>
<dbReference type="Gene3D" id="3.40.1620.10">
    <property type="entry name" value="YefM-like domain"/>
    <property type="match status" value="1"/>
</dbReference>
<dbReference type="NCBIfam" id="TIGR01552">
    <property type="entry name" value="phd_fam"/>
    <property type="match status" value="1"/>
</dbReference>
<dbReference type="InterPro" id="IPR006442">
    <property type="entry name" value="Antitoxin_Phd/YefM"/>
</dbReference>
<dbReference type="PANTHER" id="PTHR33713">
    <property type="entry name" value="ANTITOXIN YAFN-RELATED"/>
    <property type="match status" value="1"/>
</dbReference>
<comment type="caution">
    <text evidence="3">The sequence shown here is derived from an EMBL/GenBank/DDBJ whole genome shotgun (WGS) entry which is preliminary data.</text>
</comment>
<reference evidence="3 4" key="1">
    <citation type="submission" date="2019-09" db="EMBL/GenBank/DDBJ databases">
        <authorList>
            <person name="Wang X."/>
        </authorList>
    </citation>
    <scope>NUCLEOTIDE SEQUENCE [LARGE SCALE GENOMIC DNA]</scope>
    <source>
        <strain evidence="3 4">CICC 11023</strain>
    </source>
</reference>
<evidence type="ECO:0000256" key="2">
    <source>
        <dbReference type="RuleBase" id="RU362080"/>
    </source>
</evidence>